<dbReference type="AlphaFoldDB" id="A0A090SAI2"/>
<dbReference type="EC" id="3.2.1.14" evidence="1"/>
<proteinExistence type="predicted"/>
<keyword evidence="2" id="KW-1185">Reference proteome</keyword>
<evidence type="ECO:0000313" key="1">
    <source>
        <dbReference type="EMBL" id="GAL16562.1"/>
    </source>
</evidence>
<keyword evidence="1" id="KW-0326">Glycosidase</keyword>
<reference evidence="1 2" key="1">
    <citation type="submission" date="2014-09" db="EMBL/GenBank/DDBJ databases">
        <title>Vibrio maritimus JCM 19235. (C45) whole genome shotgun sequence.</title>
        <authorList>
            <person name="Sawabe T."/>
            <person name="Meirelles P."/>
            <person name="Nakanishi M."/>
            <person name="Sayaka M."/>
            <person name="Hattori M."/>
            <person name="Ohkuma M."/>
        </authorList>
    </citation>
    <scope>NUCLEOTIDE SEQUENCE [LARGE SCALE GENOMIC DNA]</scope>
    <source>
        <strain evidence="2">JCM19235</strain>
    </source>
</reference>
<protein>
    <submittedName>
        <fullName evidence="1">Chitinase</fullName>
        <ecNumber evidence="1">3.2.1.14</ecNumber>
    </submittedName>
</protein>
<dbReference type="Proteomes" id="UP000029228">
    <property type="component" value="Unassembled WGS sequence"/>
</dbReference>
<comment type="caution">
    <text evidence="1">The sequence shown here is derived from an EMBL/GenBank/DDBJ whole genome shotgun (WGS) entry which is preliminary data.</text>
</comment>
<reference evidence="1 2" key="2">
    <citation type="submission" date="2014-09" db="EMBL/GenBank/DDBJ databases">
        <authorList>
            <consortium name="NBRP consortium"/>
            <person name="Sawabe T."/>
            <person name="Meirelles P."/>
            <person name="Nakanishi M."/>
            <person name="Sayaka M."/>
            <person name="Hattori M."/>
            <person name="Ohkuma M."/>
        </authorList>
    </citation>
    <scope>NUCLEOTIDE SEQUENCE [LARGE SCALE GENOMIC DNA]</scope>
    <source>
        <strain evidence="2">JCM19235</strain>
    </source>
</reference>
<name>A0A090SAI2_9VIBR</name>
<evidence type="ECO:0000313" key="2">
    <source>
        <dbReference type="Proteomes" id="UP000029228"/>
    </source>
</evidence>
<keyword evidence="1" id="KW-0378">Hydrolase</keyword>
<dbReference type="GO" id="GO:0008843">
    <property type="term" value="F:endochitinase activity"/>
    <property type="evidence" value="ECO:0007669"/>
    <property type="project" value="UniProtKB-EC"/>
</dbReference>
<gene>
    <name evidence="1" type="ORF">JCM19235_5111</name>
</gene>
<dbReference type="EMBL" id="BBMR01000001">
    <property type="protein sequence ID" value="GAL16562.1"/>
    <property type="molecule type" value="Genomic_DNA"/>
</dbReference>
<dbReference type="STRING" id="990268.JCM19235_5111"/>
<organism evidence="1 2">
    <name type="scientific">Vibrio maritimus</name>
    <dbReference type="NCBI Taxonomy" id="990268"/>
    <lineage>
        <taxon>Bacteria</taxon>
        <taxon>Pseudomonadati</taxon>
        <taxon>Pseudomonadota</taxon>
        <taxon>Gammaproteobacteria</taxon>
        <taxon>Vibrionales</taxon>
        <taxon>Vibrionaceae</taxon>
        <taxon>Vibrio</taxon>
    </lineage>
</organism>
<sequence length="263" mass="27710">MVTGVDSQSLADTTALTNAFVTLINEASSAGSTSIIISSDLLDVASADKGQALGVIAVKEALTAAVSSTSSQIDVNDINSLTNDAQGLAQAHNLVLSSLAPQATFGWTLTIGDFAYNTYSGKRAVWNAASSESADLLSSFALYQADSQNKADFIAFTKSAATPALSDEQWHYALEYVKQVSDHIKTPALLSQLPTAQAATYFMGATTASSQLRKAAHSNVFAILFDSETVELTNKIEAYNTATVPLYYVGESITNGHLLALLH</sequence>
<accession>A0A090SAI2</accession>